<protein>
    <recommendedName>
        <fullName evidence="11">Sulphur transport domain-containing protein</fullName>
    </recommendedName>
</protein>
<dbReference type="AlphaFoldDB" id="W3VGH1"/>
<dbReference type="InterPro" id="IPR046513">
    <property type="entry name" value="DUF6691"/>
</dbReference>
<dbReference type="InterPro" id="IPR007272">
    <property type="entry name" value="Sulf_transp_TsuA/YedE"/>
</dbReference>
<evidence type="ECO:0000256" key="1">
    <source>
        <dbReference type="ARBA" id="ARBA00004429"/>
    </source>
</evidence>
<organism evidence="9 10">
    <name type="scientific">Moesziomyces aphidis</name>
    <name type="common">Pseudozyma aphidis</name>
    <dbReference type="NCBI Taxonomy" id="84754"/>
    <lineage>
        <taxon>Eukaryota</taxon>
        <taxon>Fungi</taxon>
        <taxon>Dikarya</taxon>
        <taxon>Basidiomycota</taxon>
        <taxon>Ustilaginomycotina</taxon>
        <taxon>Ustilaginomycetes</taxon>
        <taxon>Ustilaginales</taxon>
        <taxon>Ustilaginaceae</taxon>
        <taxon>Moesziomyces</taxon>
    </lineage>
</organism>
<feature type="transmembrane region" description="Helical" evidence="8">
    <location>
        <begin position="455"/>
        <end position="476"/>
    </location>
</feature>
<proteinExistence type="predicted"/>
<evidence type="ECO:0000256" key="8">
    <source>
        <dbReference type="SAM" id="Phobius"/>
    </source>
</evidence>
<evidence type="ECO:0000256" key="7">
    <source>
        <dbReference type="ARBA" id="ARBA00023136"/>
    </source>
</evidence>
<feature type="transmembrane region" description="Helical" evidence="8">
    <location>
        <begin position="346"/>
        <end position="366"/>
    </location>
</feature>
<feature type="transmembrane region" description="Helical" evidence="8">
    <location>
        <begin position="45"/>
        <end position="62"/>
    </location>
</feature>
<keyword evidence="5 8" id="KW-0812">Transmembrane</keyword>
<evidence type="ECO:0000256" key="4">
    <source>
        <dbReference type="ARBA" id="ARBA00022519"/>
    </source>
</evidence>
<reference evidence="9 10" key="1">
    <citation type="journal article" date="2014" name="Genome Announc.">
        <title>Genome sequence of the basidiomycetous fungus Pseudozyma aphidis DSM70725, an efficient producer of biosurfactant mannosylerythritol lipids.</title>
        <authorList>
            <person name="Lorenz S."/>
            <person name="Guenther M."/>
            <person name="Grumaz C."/>
            <person name="Rupp S."/>
            <person name="Zibek S."/>
            <person name="Sohn K."/>
        </authorList>
    </citation>
    <scope>NUCLEOTIDE SEQUENCE [LARGE SCALE GENOMIC DNA]</scope>
    <source>
        <strain evidence="10">ATCC 32657 / CBS 517.83 / DSM 70725 / JCM 10318 / NBRC 10182 / NRRL Y-7954 / St-0401</strain>
    </source>
</reference>
<evidence type="ECO:0000256" key="5">
    <source>
        <dbReference type="ARBA" id="ARBA00022692"/>
    </source>
</evidence>
<keyword evidence="2" id="KW-0813">Transport</keyword>
<feature type="transmembrane region" description="Helical" evidence="8">
    <location>
        <begin position="131"/>
        <end position="153"/>
    </location>
</feature>
<keyword evidence="10" id="KW-1185">Reference proteome</keyword>
<dbReference type="GO" id="GO:0005886">
    <property type="term" value="C:plasma membrane"/>
    <property type="evidence" value="ECO:0007669"/>
    <property type="project" value="UniProtKB-SubCell"/>
</dbReference>
<dbReference type="HOGENOM" id="CLU_037802_1_0_1"/>
<dbReference type="OrthoDB" id="10254418at2759"/>
<keyword evidence="3" id="KW-1003">Cell membrane</keyword>
<keyword evidence="7 8" id="KW-0472">Membrane</keyword>
<sequence>MDETPNSIWTLAPAEPAAMDKCGNMESSDSEVLTKRPIRILRAQVAIIPIILISPIVAYVWLGTFSTVTMSTGLAEFTPYHSLAGGLMMAASLHTLLSKLGLVLGISGFFHSTVTSTLNRAGLRKDSTAQSIYSTVAPYFTAGIFAGGIILGLARPRIETGLGVSILDNGGAVRSNSLLPSVVFGALVGFGTKLGNGCTSGHFLCGLSRFSLRSLVATATFFGVAVLTHVFNVFNVAKSATTTQALGSAFASRLPATFPKPDLATLLALQLPALVYLAAPSALQSGEKSDSTSKTRAAKQLLAAKTMALAVGVHFSFALGVSGMMRPSKVLGFLSLSPALVSSGKWDPSLAMVAIGGIIPASIAYFQQVKPKQDQLRRLGSSSKKSQDASSRLRPKLSLVAPEWRTPADPSKIDARLVLGAIFFGLGWGATGLCPGPALASLASLGAEAVGRGSMSAVSDLFVFVATMAASGQLAARI</sequence>
<gene>
    <name evidence="9" type="ORF">PaG_05867</name>
</gene>
<keyword evidence="6 8" id="KW-1133">Transmembrane helix</keyword>
<evidence type="ECO:0000313" key="9">
    <source>
        <dbReference type="EMBL" id="ETS59897.1"/>
    </source>
</evidence>
<evidence type="ECO:0000256" key="3">
    <source>
        <dbReference type="ARBA" id="ARBA00022475"/>
    </source>
</evidence>
<feature type="transmembrane region" description="Helical" evidence="8">
    <location>
        <begin position="417"/>
        <end position="443"/>
    </location>
</feature>
<feature type="transmembrane region" description="Helical" evidence="8">
    <location>
        <begin position="82"/>
        <end position="110"/>
    </location>
</feature>
<comment type="subcellular location">
    <subcellularLocation>
        <location evidence="1">Cell inner membrane</location>
        <topology evidence="1">Multi-pass membrane protein</topology>
    </subcellularLocation>
</comment>
<accession>W3VGH1</accession>
<dbReference type="PANTHER" id="PTHR30574:SF1">
    <property type="entry name" value="SULPHUR TRANSPORT DOMAIN-CONTAINING PROTEIN"/>
    <property type="match status" value="1"/>
</dbReference>
<evidence type="ECO:0000313" key="10">
    <source>
        <dbReference type="Proteomes" id="UP000019462"/>
    </source>
</evidence>
<name>W3VGH1_MOEAP</name>
<dbReference type="Pfam" id="PF04143">
    <property type="entry name" value="Sulf_transp"/>
    <property type="match status" value="1"/>
</dbReference>
<evidence type="ECO:0008006" key="11">
    <source>
        <dbReference type="Google" id="ProtNLM"/>
    </source>
</evidence>
<evidence type="ECO:0000256" key="6">
    <source>
        <dbReference type="ARBA" id="ARBA00022989"/>
    </source>
</evidence>
<dbReference type="EMBL" id="AWNI01000039">
    <property type="protein sequence ID" value="ETS59897.1"/>
    <property type="molecule type" value="Genomic_DNA"/>
</dbReference>
<dbReference type="Pfam" id="PF20398">
    <property type="entry name" value="DUF6691"/>
    <property type="match status" value="2"/>
</dbReference>
<dbReference type="PANTHER" id="PTHR30574">
    <property type="entry name" value="INNER MEMBRANE PROTEIN YEDE"/>
    <property type="match status" value="1"/>
</dbReference>
<feature type="transmembrane region" description="Helical" evidence="8">
    <location>
        <begin position="212"/>
        <end position="231"/>
    </location>
</feature>
<dbReference type="Proteomes" id="UP000019462">
    <property type="component" value="Unassembled WGS sequence"/>
</dbReference>
<feature type="transmembrane region" description="Helical" evidence="8">
    <location>
        <begin position="304"/>
        <end position="326"/>
    </location>
</feature>
<keyword evidence="4" id="KW-0997">Cell inner membrane</keyword>
<comment type="caution">
    <text evidence="9">The sequence shown here is derived from an EMBL/GenBank/DDBJ whole genome shotgun (WGS) entry which is preliminary data.</text>
</comment>
<evidence type="ECO:0000256" key="2">
    <source>
        <dbReference type="ARBA" id="ARBA00022448"/>
    </source>
</evidence>